<evidence type="ECO:0000259" key="1">
    <source>
        <dbReference type="Pfam" id="PF12690"/>
    </source>
</evidence>
<dbReference type="InterPro" id="IPR038144">
    <property type="entry name" value="IPI"/>
</dbReference>
<feature type="domain" description="Intracellular proteinase inhibitor BsuPI" evidence="1">
    <location>
        <begin position="4"/>
        <end position="99"/>
    </location>
</feature>
<dbReference type="Gene3D" id="2.60.40.2360">
    <property type="entry name" value="Intracellular proteinase inhibitor BsuPI"/>
    <property type="match status" value="1"/>
</dbReference>
<protein>
    <recommendedName>
        <fullName evidence="1">Intracellular proteinase inhibitor BsuPI domain-containing protein</fullName>
    </recommendedName>
</protein>
<sequence>MTLEGTLDVTVTDGVPTFELTVENTGPDDVTLQFRNGCKADFAVEDSETERWRLTNTRMFTQVLSQADLDAGETTTFEATGDELEPGKYTAVGELNAANHDCTARAEFSV</sequence>
<proteinExistence type="predicted"/>
<name>A0A9E7STV8_9EURY</name>
<accession>A0A9E7STV8</accession>
<gene>
    <name evidence="2" type="ORF">NGM29_02010</name>
</gene>
<reference evidence="2" key="1">
    <citation type="submission" date="2022-06" db="EMBL/GenBank/DDBJ databases">
        <title>Diverse halophilic archaea isolated from saline environments.</title>
        <authorList>
            <person name="Cui H.-L."/>
        </authorList>
    </citation>
    <scope>NUCLEOTIDE SEQUENCE</scope>
    <source>
        <strain evidence="2">WLHS1</strain>
    </source>
</reference>
<organism evidence="2 3">
    <name type="scientific">Natronosalvus rutilus</name>
    <dbReference type="NCBI Taxonomy" id="2953753"/>
    <lineage>
        <taxon>Archaea</taxon>
        <taxon>Methanobacteriati</taxon>
        <taxon>Methanobacteriota</taxon>
        <taxon>Stenosarchaea group</taxon>
        <taxon>Halobacteria</taxon>
        <taxon>Halobacteriales</taxon>
        <taxon>Natrialbaceae</taxon>
        <taxon>Natronosalvus</taxon>
    </lineage>
</organism>
<dbReference type="EMBL" id="CP100355">
    <property type="protein sequence ID" value="UTF54084.1"/>
    <property type="molecule type" value="Genomic_DNA"/>
</dbReference>
<evidence type="ECO:0000313" key="3">
    <source>
        <dbReference type="Proteomes" id="UP001056855"/>
    </source>
</evidence>
<dbReference type="InterPro" id="IPR020481">
    <property type="entry name" value="Intracell_prot_inh_BsuPI"/>
</dbReference>
<dbReference type="RefSeq" id="WP_254158591.1">
    <property type="nucleotide sequence ID" value="NZ_CP100355.1"/>
</dbReference>
<dbReference type="Proteomes" id="UP001056855">
    <property type="component" value="Chromosome"/>
</dbReference>
<keyword evidence="3" id="KW-1185">Reference proteome</keyword>
<dbReference type="GeneID" id="73288782"/>
<dbReference type="AlphaFoldDB" id="A0A9E7STV8"/>
<evidence type="ECO:0000313" key="2">
    <source>
        <dbReference type="EMBL" id="UTF54084.1"/>
    </source>
</evidence>
<dbReference type="KEGG" id="sawl:NGM29_02010"/>
<dbReference type="Pfam" id="PF12690">
    <property type="entry name" value="BsuPI"/>
    <property type="match status" value="1"/>
</dbReference>